<dbReference type="OrthoDB" id="3012298at2759"/>
<evidence type="ECO:0000256" key="1">
    <source>
        <dbReference type="ARBA" id="ARBA00022801"/>
    </source>
</evidence>
<dbReference type="GO" id="GO:0004553">
    <property type="term" value="F:hydrolase activity, hydrolyzing O-glycosyl compounds"/>
    <property type="evidence" value="ECO:0007669"/>
    <property type="project" value="InterPro"/>
</dbReference>
<evidence type="ECO:0000313" key="7">
    <source>
        <dbReference type="EMBL" id="KAF3326307.1"/>
    </source>
</evidence>
<feature type="signal peptide" evidence="5">
    <location>
        <begin position="1"/>
        <end position="34"/>
    </location>
</feature>
<dbReference type="PROSITE" id="PS51910">
    <property type="entry name" value="GH18_2"/>
    <property type="match status" value="1"/>
</dbReference>
<dbReference type="Proteomes" id="UP000623129">
    <property type="component" value="Unassembled WGS sequence"/>
</dbReference>
<feature type="chain" id="PRO_5032822165" evidence="5">
    <location>
        <begin position="35"/>
        <end position="315"/>
    </location>
</feature>
<reference evidence="7" key="1">
    <citation type="submission" date="2020-01" db="EMBL/GenBank/DDBJ databases">
        <title>Genome sequence of Kobresia littledalei, the first chromosome-level genome in the family Cyperaceae.</title>
        <authorList>
            <person name="Qu G."/>
        </authorList>
    </citation>
    <scope>NUCLEOTIDE SEQUENCE</scope>
    <source>
        <strain evidence="7">C.B.Clarke</strain>
        <tissue evidence="7">Leaf</tissue>
    </source>
</reference>
<dbReference type="InterPro" id="IPR001579">
    <property type="entry name" value="Glyco_hydro_18_chit_AS"/>
</dbReference>
<sequence>MSSQQIKMDSSTLFSTPLFFSFLTFLLAPMAVSGANSNHFAEYIGAQFRGVKFSDVPINSSVNFHYICSFTIDYSVATTPPTPTNGEFGVFWDTENLSPDAVSAIKQNYSNVKVAVSLGGATVNDYTVYFNATSVDSWVSNAVSSLTSIIQEYNLDGIDIDYESFSDANDTNTFTECIGQLITTLKNNGVISFASIAPYADPTVQSMYEALWAKYSSVIDYVNFQFYGYGADTTVDQYVQYYDEQVSNYPGGNVLASFTTGNTTESGVISADTGLSACKELKSENKLYGIFIWSADDSLSQGFTYEIQSQALLAS</sequence>
<feature type="domain" description="GH18" evidence="6">
    <location>
        <begin position="38"/>
        <end position="315"/>
    </location>
</feature>
<evidence type="ECO:0000313" key="8">
    <source>
        <dbReference type="Proteomes" id="UP000623129"/>
    </source>
</evidence>
<evidence type="ECO:0000256" key="3">
    <source>
        <dbReference type="RuleBase" id="RU000489"/>
    </source>
</evidence>
<dbReference type="PANTHER" id="PTHR46476:SF13">
    <property type="entry name" value="2, PUTATIVE, EXPRESSED-RELATED"/>
    <property type="match status" value="1"/>
</dbReference>
<dbReference type="Gene3D" id="3.20.20.80">
    <property type="entry name" value="Glycosidases"/>
    <property type="match status" value="1"/>
</dbReference>
<dbReference type="PROSITE" id="PS01095">
    <property type="entry name" value="GH18_1"/>
    <property type="match status" value="1"/>
</dbReference>
<name>A0A833V6I1_9POAL</name>
<dbReference type="GO" id="GO:0005975">
    <property type="term" value="P:carbohydrate metabolic process"/>
    <property type="evidence" value="ECO:0007669"/>
    <property type="project" value="InterPro"/>
</dbReference>
<evidence type="ECO:0000256" key="5">
    <source>
        <dbReference type="SAM" id="SignalP"/>
    </source>
</evidence>
<protein>
    <submittedName>
        <fullName evidence="7">Chitinase 2-like protein</fullName>
    </submittedName>
</protein>
<dbReference type="AlphaFoldDB" id="A0A833V6I1"/>
<keyword evidence="8" id="KW-1185">Reference proteome</keyword>
<accession>A0A833V6I1</accession>
<evidence type="ECO:0000256" key="4">
    <source>
        <dbReference type="RuleBase" id="RU004453"/>
    </source>
</evidence>
<dbReference type="PRINTS" id="PR00551">
    <property type="entry name" value="2SGLOBULIN"/>
</dbReference>
<proteinExistence type="inferred from homology"/>
<keyword evidence="1 3" id="KW-0378">Hydrolase</keyword>
<organism evidence="7 8">
    <name type="scientific">Carex littledalei</name>
    <dbReference type="NCBI Taxonomy" id="544730"/>
    <lineage>
        <taxon>Eukaryota</taxon>
        <taxon>Viridiplantae</taxon>
        <taxon>Streptophyta</taxon>
        <taxon>Embryophyta</taxon>
        <taxon>Tracheophyta</taxon>
        <taxon>Spermatophyta</taxon>
        <taxon>Magnoliopsida</taxon>
        <taxon>Liliopsida</taxon>
        <taxon>Poales</taxon>
        <taxon>Cyperaceae</taxon>
        <taxon>Cyperoideae</taxon>
        <taxon>Cariceae</taxon>
        <taxon>Carex</taxon>
        <taxon>Carex subgen. Euthyceras</taxon>
    </lineage>
</organism>
<keyword evidence="2 3" id="KW-0326">Glycosidase</keyword>
<gene>
    <name evidence="7" type="ORF">FCM35_KLT07937</name>
</gene>
<keyword evidence="5" id="KW-0732">Signal</keyword>
<comment type="similarity">
    <text evidence="4">Belongs to the glycosyl hydrolase 18 family.</text>
</comment>
<dbReference type="PANTHER" id="PTHR46476">
    <property type="entry name" value="CHITINASE 2-LIKE"/>
    <property type="match status" value="1"/>
</dbReference>
<dbReference type="InterPro" id="IPR017853">
    <property type="entry name" value="GH"/>
</dbReference>
<evidence type="ECO:0000256" key="2">
    <source>
        <dbReference type="ARBA" id="ARBA00023295"/>
    </source>
</evidence>
<dbReference type="InterPro" id="IPR001223">
    <property type="entry name" value="Glyco_hydro18_cat"/>
</dbReference>
<dbReference type="Pfam" id="PF00704">
    <property type="entry name" value="Glyco_hydro_18"/>
    <property type="match status" value="1"/>
</dbReference>
<dbReference type="CDD" id="cd06544">
    <property type="entry name" value="GH18_narbonin"/>
    <property type="match status" value="1"/>
</dbReference>
<dbReference type="EMBL" id="SWLB01000018">
    <property type="protein sequence ID" value="KAF3326307.1"/>
    <property type="molecule type" value="Genomic_DNA"/>
</dbReference>
<evidence type="ECO:0000259" key="6">
    <source>
        <dbReference type="PROSITE" id="PS51910"/>
    </source>
</evidence>
<comment type="caution">
    <text evidence="7">The sequence shown here is derived from an EMBL/GenBank/DDBJ whole genome shotgun (WGS) entry which is preliminary data.</text>
</comment>
<dbReference type="InterPro" id="IPR000677">
    <property type="entry name" value="Chitinase-like"/>
</dbReference>
<dbReference type="SUPFAM" id="SSF51445">
    <property type="entry name" value="(Trans)glycosidases"/>
    <property type="match status" value="1"/>
</dbReference>